<evidence type="ECO:0000313" key="3">
    <source>
        <dbReference type="EMBL" id="BDU16392.1"/>
    </source>
</evidence>
<accession>A0ABM8DCY0</accession>
<keyword evidence="4" id="KW-1185">Reference proteome</keyword>
<dbReference type="Proteomes" id="UP001317822">
    <property type="component" value="Chromosome"/>
</dbReference>
<gene>
    <name evidence="3" type="ORF">LA521A_15930</name>
</gene>
<protein>
    <submittedName>
        <fullName evidence="3">CopL family metal-binding regulatory protein</fullName>
    </submittedName>
</protein>
<proteinExistence type="predicted"/>
<feature type="chain" id="PRO_5045625903" evidence="2">
    <location>
        <begin position="25"/>
        <end position="134"/>
    </location>
</feature>
<sequence length="134" mass="13547">MRAIAFRLLLCLMLVLNGTGYAVAATQMNVAHVAMALAAQEAANNPPCHEEAPAQDAAKTAHSHAGLAADPSNPAAPSCCQSSHCNCDCLQHATAAMSVLAVATPVPPDADIAQPGVVSPIAPALPNLLRPPIA</sequence>
<dbReference type="EMBL" id="AP027041">
    <property type="protein sequence ID" value="BDU16392.1"/>
    <property type="molecule type" value="Genomic_DNA"/>
</dbReference>
<reference evidence="3 4" key="1">
    <citation type="journal article" date="2023" name="Int. J. Syst. Evol. Microbiol.">
        <title>Physiological and genomic analyses of cobalamin (vitamin B12)-auxotrophy of Lysobacter auxotrophicus sp. nov., a methionine-auxotrophic chitinolytic bacterium isolated from chitin-treated soil.</title>
        <authorList>
            <person name="Saito A."/>
            <person name="Dohra H."/>
            <person name="Hamada M."/>
            <person name="Moriuchi R."/>
            <person name="Kotsuchibashi Y."/>
            <person name="Mori K."/>
        </authorList>
    </citation>
    <scope>NUCLEOTIDE SEQUENCE [LARGE SCALE GENOMIC DNA]</scope>
    <source>
        <strain evidence="3 4">5-21a</strain>
    </source>
</reference>
<name>A0ABM8DCY0_9GAMM</name>
<organism evidence="3 4">
    <name type="scientific">Lysobacter auxotrophicus</name>
    <dbReference type="NCBI Taxonomy" id="2992573"/>
    <lineage>
        <taxon>Bacteria</taxon>
        <taxon>Pseudomonadati</taxon>
        <taxon>Pseudomonadota</taxon>
        <taxon>Gammaproteobacteria</taxon>
        <taxon>Lysobacterales</taxon>
        <taxon>Lysobacteraceae</taxon>
        <taxon>Lysobacter</taxon>
    </lineage>
</organism>
<dbReference type="RefSeq" id="WP_281781775.1">
    <property type="nucleotide sequence ID" value="NZ_AP027041.1"/>
</dbReference>
<feature type="region of interest" description="Disordered" evidence="1">
    <location>
        <begin position="45"/>
        <end position="69"/>
    </location>
</feature>
<keyword evidence="2" id="KW-0732">Signal</keyword>
<evidence type="ECO:0000256" key="2">
    <source>
        <dbReference type="SAM" id="SignalP"/>
    </source>
</evidence>
<feature type="signal peptide" evidence="2">
    <location>
        <begin position="1"/>
        <end position="24"/>
    </location>
</feature>
<dbReference type="InterPro" id="IPR048034">
    <property type="entry name" value="CopL-like"/>
</dbReference>
<dbReference type="NCBIfam" id="NF033807">
    <property type="entry name" value="CopL_fam"/>
    <property type="match status" value="1"/>
</dbReference>
<evidence type="ECO:0000313" key="4">
    <source>
        <dbReference type="Proteomes" id="UP001317822"/>
    </source>
</evidence>
<evidence type="ECO:0000256" key="1">
    <source>
        <dbReference type="SAM" id="MobiDB-lite"/>
    </source>
</evidence>